<keyword evidence="1" id="KW-0456">Lyase</keyword>
<dbReference type="GO" id="GO:0016829">
    <property type="term" value="F:lyase activity"/>
    <property type="evidence" value="ECO:0007669"/>
    <property type="project" value="UniProtKB-KW"/>
</dbReference>
<organism evidence="1 2">
    <name type="scientific">Pandoraea communis</name>
    <dbReference type="NCBI Taxonomy" id="2508297"/>
    <lineage>
        <taxon>Bacteria</taxon>
        <taxon>Pseudomonadati</taxon>
        <taxon>Pseudomonadota</taxon>
        <taxon>Betaproteobacteria</taxon>
        <taxon>Burkholderiales</taxon>
        <taxon>Burkholderiaceae</taxon>
        <taxon>Pandoraea</taxon>
    </lineage>
</organism>
<dbReference type="SUPFAM" id="SSF51621">
    <property type="entry name" value="Phosphoenolpyruvate/pyruvate domain"/>
    <property type="match status" value="1"/>
</dbReference>
<dbReference type="InterPro" id="IPR039556">
    <property type="entry name" value="ICL/PEPM"/>
</dbReference>
<dbReference type="PANTHER" id="PTHR42905">
    <property type="entry name" value="PHOSPHOENOLPYRUVATE CARBOXYLASE"/>
    <property type="match status" value="1"/>
</dbReference>
<dbReference type="Gene3D" id="3.20.20.60">
    <property type="entry name" value="Phosphoenolpyruvate-binding domains"/>
    <property type="match status" value="1"/>
</dbReference>
<dbReference type="EMBL" id="CABPSJ010000002">
    <property type="protein sequence ID" value="VVD96710.1"/>
    <property type="molecule type" value="Genomic_DNA"/>
</dbReference>
<protein>
    <submittedName>
        <fullName evidence="1">2-methylisocitrate lyase</fullName>
    </submittedName>
</protein>
<dbReference type="Proteomes" id="UP000337189">
    <property type="component" value="Unassembled WGS sequence"/>
</dbReference>
<dbReference type="AlphaFoldDB" id="A0A5E4U9H4"/>
<dbReference type="Gene3D" id="6.10.250.2750">
    <property type="match status" value="1"/>
</dbReference>
<name>A0A5E4U9H4_9BURK</name>
<dbReference type="Pfam" id="PF13714">
    <property type="entry name" value="PEP_mutase"/>
    <property type="match status" value="1"/>
</dbReference>
<dbReference type="CDD" id="cd00377">
    <property type="entry name" value="ICL_PEPM"/>
    <property type="match status" value="1"/>
</dbReference>
<dbReference type="RefSeq" id="WP_246189788.1">
    <property type="nucleotide sequence ID" value="NZ_CABPSJ010000002.1"/>
</dbReference>
<reference evidence="1 2" key="1">
    <citation type="submission" date="2019-08" db="EMBL/GenBank/DDBJ databases">
        <authorList>
            <person name="Peeters C."/>
        </authorList>
    </citation>
    <scope>NUCLEOTIDE SEQUENCE [LARGE SCALE GENOMIC DNA]</scope>
    <source>
        <strain evidence="1 2">LMG 31110</strain>
    </source>
</reference>
<accession>A0A5E4U9H4</accession>
<dbReference type="InterPro" id="IPR015813">
    <property type="entry name" value="Pyrv/PenolPyrv_kinase-like_dom"/>
</dbReference>
<gene>
    <name evidence="1" type="ORF">PCO31110_01922</name>
</gene>
<proteinExistence type="predicted"/>
<evidence type="ECO:0000313" key="1">
    <source>
        <dbReference type="EMBL" id="VVD96710.1"/>
    </source>
</evidence>
<dbReference type="PANTHER" id="PTHR42905:SF16">
    <property type="entry name" value="CARBOXYPHOSPHONOENOLPYRUVATE PHOSPHONOMUTASE-LIKE PROTEIN (AFU_ORTHOLOGUE AFUA_5G07230)"/>
    <property type="match status" value="1"/>
</dbReference>
<evidence type="ECO:0000313" key="2">
    <source>
        <dbReference type="Proteomes" id="UP000337189"/>
    </source>
</evidence>
<sequence>MPRSTAEKRAAFRKLHLAGCFVIPNPWDAGSARYLEHAGFKAIASTSSGFAWSTGHPDNGVTRDTVLAHLRTLVDATDLPVNADFESGFGKTPDDVAQSVKMAVATGVAGLSIEDSTGNVDAPLFPLDEAAARMKAARRAIDETGGDTLLIGRAENFFAGVPDLDDTIARLQAYAEAGADCLYAPGIQSVEQIQAVVAAVAPKPVNVLIGATSPLTLQDMADLGVRRVSVGGALARAAWGGFIHAATALAEGRFDGFDGAASGATLNGLFRPGESFPGIVHTPRMTATGAAST</sequence>
<dbReference type="InterPro" id="IPR040442">
    <property type="entry name" value="Pyrv_kinase-like_dom_sf"/>
</dbReference>